<keyword evidence="6" id="KW-1185">Reference proteome</keyword>
<feature type="transmembrane region" description="Helical" evidence="3">
    <location>
        <begin position="460"/>
        <end position="479"/>
    </location>
</feature>
<dbReference type="NCBIfam" id="TIGR01760">
    <property type="entry name" value="tape_meas_TP901"/>
    <property type="match status" value="1"/>
</dbReference>
<reference evidence="6" key="1">
    <citation type="journal article" date="2019" name="Int. J. Syst. Evol. Microbiol.">
        <title>The Global Catalogue of Microorganisms (GCM) 10K type strain sequencing project: providing services to taxonomists for standard genome sequencing and annotation.</title>
        <authorList>
            <consortium name="The Broad Institute Genomics Platform"/>
            <consortium name="The Broad Institute Genome Sequencing Center for Infectious Disease"/>
            <person name="Wu L."/>
            <person name="Ma J."/>
        </authorList>
    </citation>
    <scope>NUCLEOTIDE SEQUENCE [LARGE SCALE GENOMIC DNA]</scope>
    <source>
        <strain evidence="6">CCUG 56042</strain>
    </source>
</reference>
<keyword evidence="3" id="KW-0812">Transmembrane</keyword>
<evidence type="ECO:0000256" key="3">
    <source>
        <dbReference type="SAM" id="Phobius"/>
    </source>
</evidence>
<dbReference type="RefSeq" id="WP_377715233.1">
    <property type="nucleotide sequence ID" value="NZ_JBHSMP010000038.1"/>
</dbReference>
<evidence type="ECO:0000313" key="6">
    <source>
        <dbReference type="Proteomes" id="UP001596103"/>
    </source>
</evidence>
<gene>
    <name evidence="5" type="ORF">ACFPTO_23630</name>
</gene>
<evidence type="ECO:0000256" key="2">
    <source>
        <dbReference type="SAM" id="MobiDB-lite"/>
    </source>
</evidence>
<proteinExistence type="predicted"/>
<feature type="transmembrane region" description="Helical" evidence="3">
    <location>
        <begin position="499"/>
        <end position="521"/>
    </location>
</feature>
<dbReference type="PANTHER" id="PTHR37813:SF1">
    <property type="entry name" value="FELS-2 PROPHAGE PROTEIN"/>
    <property type="match status" value="1"/>
</dbReference>
<feature type="compositionally biased region" description="Polar residues" evidence="2">
    <location>
        <begin position="61"/>
        <end position="75"/>
    </location>
</feature>
<evidence type="ECO:0000313" key="5">
    <source>
        <dbReference type="EMBL" id="MFC5431759.1"/>
    </source>
</evidence>
<sequence>MAGKFYVGVKSGAGIMNGFRAGIMASFGTLFSSTRTTLRDLGQLSGELRAKHTHLGKALNQPRSSRTRNGPTRNTGELRAQHEQLGRTIEQVKGQQRTLTDLRARGNAMRQERGAIWSQLTGSQGTHVATGPSAIGAVKFVAAPMISAVKQAANFQAKLRDIAIAGNLSRQEETALGKTLREAAITSNQSHDAILDGTRALVTAGMKPGDAGRYAGVIGKVATATQSEITDLTRMTSSFTETLGIKGEDPVKEAFSRVTYGSKIGRLDLKDLEQNLPELNAAFAAEGITGQDALTQIMASLAVGRESAGSGEEAMANMRSWVAHMSAPSTIKAYESAGIDYRQSMSSLVAEGNSGYEASLAIAMKLIESRGDAFVKRWKEAAARGDENTQRQLMESNRLGEIFQDTRSVNHVLAMQEGGDKYTQNKAAIASPQARGTIDGDFVRRSETARMAWDRMKTQLVELGITVGNALLPPLVTLMNTLTPIIARVNEWAQAHPGVVQAIAGLAIGIAGFRAIGLGALFGVNLVLSAWNIFKTVIALFTSKWTLLRSLWSGGQMASGLGGFFRTALGLGRVLGGILLRSALTIGRILLWVGRLFLTSPIGMIVAGIATAGYLIYRNWDKISEVFGKVVGAAKKYLGELWTSVAELPERFLAIGRDIVDGLINGIREKLAAVKDAIFGVVDNIKNWIADKLGIGSRSPVTDATSGNVVQENAAQGHVTQGTVIGNGGESPIASHGAPGSVLKERAAMPVVDGAKDSVVRSGGGIKNWRAGTFGIGSPSPVSMRPRGDIAQRAAIGIGIGDATAIASRAAAGSALQAKAAASVSRIQTARAGGKTGGASTGGPTITVHFSPTITIQGGNGGAREQVMQGLKVSLNELEQMMARVTARQARRSYGG</sequence>
<keyword evidence="1" id="KW-1188">Viral release from host cell</keyword>
<feature type="transmembrane region" description="Helical" evidence="3">
    <location>
        <begin position="596"/>
        <end position="617"/>
    </location>
</feature>
<feature type="region of interest" description="Disordered" evidence="2">
    <location>
        <begin position="53"/>
        <end position="79"/>
    </location>
</feature>
<accession>A0ABW0JGU5</accession>
<dbReference type="PANTHER" id="PTHR37813">
    <property type="entry name" value="FELS-2 PROPHAGE PROTEIN"/>
    <property type="match status" value="1"/>
</dbReference>
<feature type="transmembrane region" description="Helical" evidence="3">
    <location>
        <begin position="564"/>
        <end position="584"/>
    </location>
</feature>
<dbReference type="Pfam" id="PF10145">
    <property type="entry name" value="PhageMin_Tail"/>
    <property type="match status" value="1"/>
</dbReference>
<dbReference type="EMBL" id="JBHSMP010000038">
    <property type="protein sequence ID" value="MFC5431759.1"/>
    <property type="molecule type" value="Genomic_DNA"/>
</dbReference>
<comment type="caution">
    <text evidence="5">The sequence shown here is derived from an EMBL/GenBank/DDBJ whole genome shotgun (WGS) entry which is preliminary data.</text>
</comment>
<evidence type="ECO:0000256" key="1">
    <source>
        <dbReference type="ARBA" id="ARBA00022612"/>
    </source>
</evidence>
<dbReference type="Proteomes" id="UP001596103">
    <property type="component" value="Unassembled WGS sequence"/>
</dbReference>
<evidence type="ECO:0000259" key="4">
    <source>
        <dbReference type="Pfam" id="PF10145"/>
    </source>
</evidence>
<organism evidence="5 6">
    <name type="scientific">Paraburkholderia denitrificans</name>
    <dbReference type="NCBI Taxonomy" id="694025"/>
    <lineage>
        <taxon>Bacteria</taxon>
        <taxon>Pseudomonadati</taxon>
        <taxon>Pseudomonadota</taxon>
        <taxon>Betaproteobacteria</taxon>
        <taxon>Burkholderiales</taxon>
        <taxon>Burkholderiaceae</taxon>
        <taxon>Paraburkholderia</taxon>
    </lineage>
</organism>
<protein>
    <submittedName>
        <fullName evidence="5">Phage tail tape measure protein</fullName>
    </submittedName>
</protein>
<keyword evidence="3" id="KW-0472">Membrane</keyword>
<dbReference type="InterPro" id="IPR010090">
    <property type="entry name" value="Phage_tape_meas"/>
</dbReference>
<name>A0ABW0JGU5_9BURK</name>
<keyword evidence="3" id="KW-1133">Transmembrane helix</keyword>
<feature type="domain" description="Phage tail tape measure protein" evidence="4">
    <location>
        <begin position="183"/>
        <end position="345"/>
    </location>
</feature>